<organism evidence="3 4">
    <name type="scientific">Acetobacter lovaniensis</name>
    <dbReference type="NCBI Taxonomy" id="104100"/>
    <lineage>
        <taxon>Bacteria</taxon>
        <taxon>Pseudomonadati</taxon>
        <taxon>Pseudomonadota</taxon>
        <taxon>Alphaproteobacteria</taxon>
        <taxon>Acetobacterales</taxon>
        <taxon>Acetobacteraceae</taxon>
        <taxon>Acetobacter</taxon>
    </lineage>
</organism>
<gene>
    <name evidence="3" type="ORF">HNR55_001541</name>
</gene>
<protein>
    <submittedName>
        <fullName evidence="3">Uncharacterized protein</fullName>
    </submittedName>
</protein>
<accession>A0A841QEY8</accession>
<reference evidence="3 4" key="1">
    <citation type="submission" date="2020-08" db="EMBL/GenBank/DDBJ databases">
        <title>Genomic Encyclopedia of Type Strains, Phase IV (KMG-IV): sequencing the most valuable type-strain genomes for metagenomic binning, comparative biology and taxonomic classification.</title>
        <authorList>
            <person name="Goeker M."/>
        </authorList>
    </citation>
    <scope>NUCLEOTIDE SEQUENCE [LARGE SCALE GENOMIC DNA]</scope>
    <source>
        <strain evidence="3 4">DSM 4491</strain>
    </source>
</reference>
<sequence length="99" mass="10688">MKPGDNHLSDHIAPSPADPMQDWPRYCLEQGLSTLEEACGPYEPLSSPQTCGSASFWMRLITRLVVFSMVFVVTAIVKLVAVKAASRHASEAGKAGEKA</sequence>
<dbReference type="EMBL" id="JACHIE010000005">
    <property type="protein sequence ID" value="MBB6456958.1"/>
    <property type="molecule type" value="Genomic_DNA"/>
</dbReference>
<feature type="compositionally biased region" description="Basic and acidic residues" evidence="1">
    <location>
        <begin position="1"/>
        <end position="10"/>
    </location>
</feature>
<evidence type="ECO:0000256" key="1">
    <source>
        <dbReference type="SAM" id="MobiDB-lite"/>
    </source>
</evidence>
<dbReference type="Proteomes" id="UP000578000">
    <property type="component" value="Unassembled WGS sequence"/>
</dbReference>
<keyword evidence="2" id="KW-1133">Transmembrane helix</keyword>
<proteinExistence type="predicted"/>
<evidence type="ECO:0000256" key="2">
    <source>
        <dbReference type="SAM" id="Phobius"/>
    </source>
</evidence>
<comment type="caution">
    <text evidence="3">The sequence shown here is derived from an EMBL/GenBank/DDBJ whole genome shotgun (WGS) entry which is preliminary data.</text>
</comment>
<name>A0A841QEY8_9PROT</name>
<evidence type="ECO:0000313" key="4">
    <source>
        <dbReference type="Proteomes" id="UP000578000"/>
    </source>
</evidence>
<evidence type="ECO:0000313" key="3">
    <source>
        <dbReference type="EMBL" id="MBB6456958.1"/>
    </source>
</evidence>
<dbReference type="AlphaFoldDB" id="A0A841QEY8"/>
<keyword evidence="2" id="KW-0812">Transmembrane</keyword>
<feature type="transmembrane region" description="Helical" evidence="2">
    <location>
        <begin position="60"/>
        <end position="81"/>
    </location>
</feature>
<feature type="region of interest" description="Disordered" evidence="1">
    <location>
        <begin position="1"/>
        <end position="22"/>
    </location>
</feature>
<keyword evidence="4" id="KW-1185">Reference proteome</keyword>
<keyword evidence="2" id="KW-0472">Membrane</keyword>